<accession>A0A147ETH4</accession>
<gene>
    <name evidence="2" type="ORF">NS220_16030</name>
</gene>
<reference evidence="2 3" key="1">
    <citation type="journal article" date="2016" name="Front. Microbiol.">
        <title>Genomic Resource of Rice Seed Associated Bacteria.</title>
        <authorList>
            <person name="Midha S."/>
            <person name="Bansal K."/>
            <person name="Sharma S."/>
            <person name="Kumar N."/>
            <person name="Patil P.P."/>
            <person name="Chaudhry V."/>
            <person name="Patil P.B."/>
        </authorList>
    </citation>
    <scope>NUCLEOTIDE SEQUENCE [LARGE SCALE GENOMIC DNA]</scope>
    <source>
        <strain evidence="2 3">NS220</strain>
    </source>
</reference>
<evidence type="ECO:0000313" key="2">
    <source>
        <dbReference type="EMBL" id="KTR89179.1"/>
    </source>
</evidence>
<dbReference type="PATRIC" id="fig|2033.6.peg.756"/>
<dbReference type="Proteomes" id="UP000075025">
    <property type="component" value="Unassembled WGS sequence"/>
</dbReference>
<keyword evidence="1" id="KW-0732">Signal</keyword>
<dbReference type="RefSeq" id="WP_058625009.1">
    <property type="nucleotide sequence ID" value="NZ_LDRT01000135.1"/>
</dbReference>
<evidence type="ECO:0008006" key="4">
    <source>
        <dbReference type="Google" id="ProtNLM"/>
    </source>
</evidence>
<comment type="caution">
    <text evidence="2">The sequence shown here is derived from an EMBL/GenBank/DDBJ whole genome shotgun (WGS) entry which is preliminary data.</text>
</comment>
<evidence type="ECO:0000256" key="1">
    <source>
        <dbReference type="SAM" id="SignalP"/>
    </source>
</evidence>
<dbReference type="AlphaFoldDB" id="A0A147ETH4"/>
<dbReference type="InterPro" id="IPR006311">
    <property type="entry name" value="TAT_signal"/>
</dbReference>
<feature type="chain" id="PRO_5007544575" description="Bacterial Ig-like domain-containing protein" evidence="1">
    <location>
        <begin position="39"/>
        <end position="265"/>
    </location>
</feature>
<name>A0A147ETH4_MICTE</name>
<protein>
    <recommendedName>
        <fullName evidence="4">Bacterial Ig-like domain-containing protein</fullName>
    </recommendedName>
</protein>
<feature type="signal peptide" evidence="1">
    <location>
        <begin position="1"/>
        <end position="38"/>
    </location>
</feature>
<evidence type="ECO:0000313" key="3">
    <source>
        <dbReference type="Proteomes" id="UP000075025"/>
    </source>
</evidence>
<dbReference type="OrthoDB" id="5073522at2"/>
<organism evidence="2 3">
    <name type="scientific">Microbacterium testaceum</name>
    <name type="common">Aureobacterium testaceum</name>
    <name type="synonym">Brevibacterium testaceum</name>
    <dbReference type="NCBI Taxonomy" id="2033"/>
    <lineage>
        <taxon>Bacteria</taxon>
        <taxon>Bacillati</taxon>
        <taxon>Actinomycetota</taxon>
        <taxon>Actinomycetes</taxon>
        <taxon>Micrococcales</taxon>
        <taxon>Microbacteriaceae</taxon>
        <taxon>Microbacterium</taxon>
    </lineage>
</organism>
<sequence length="265" mass="25782">MSNRPASPRSLLRRSAAVLATAAVAASVALGGAVPAQAASATLTANPTTVTAGGATLLTAQGFTPSDTLSFDLDGAPLATSPLVGSTETANANGDYDGDAWMPDSLSVGTHTISVTDASGSAVASTTITVVPRPTASVTPASQALSGYLATGVTATFSGFTPGDTVSFGISDATSGTQLSTTAVADANGQATLSYVPTSGSAYAQVGTYHLIAATGDLSIVSEEVSFEVTADPAPNSGTTPIAAPANTPVAPAATPVKRAATFTG</sequence>
<dbReference type="PROSITE" id="PS51318">
    <property type="entry name" value="TAT"/>
    <property type="match status" value="1"/>
</dbReference>
<proteinExistence type="predicted"/>
<dbReference type="EMBL" id="LDRT01000135">
    <property type="protein sequence ID" value="KTR89179.1"/>
    <property type="molecule type" value="Genomic_DNA"/>
</dbReference>